<comment type="caution">
    <text evidence="9">The sequence shown here is derived from an EMBL/GenBank/DDBJ whole genome shotgun (WGS) entry which is preliminary data.</text>
</comment>
<keyword evidence="5 8" id="KW-1133">Transmembrane helix</keyword>
<evidence type="ECO:0000256" key="5">
    <source>
        <dbReference type="ARBA" id="ARBA00022989"/>
    </source>
</evidence>
<dbReference type="Pfam" id="PF02472">
    <property type="entry name" value="ExbD"/>
    <property type="match status" value="1"/>
</dbReference>
<keyword evidence="7" id="KW-0653">Protein transport</keyword>
<comment type="similarity">
    <text evidence="2 7">Belongs to the ExbD/TolR family.</text>
</comment>
<dbReference type="Gene3D" id="3.30.420.270">
    <property type="match status" value="1"/>
</dbReference>
<evidence type="ECO:0000313" key="9">
    <source>
        <dbReference type="EMBL" id="MCT7375289.1"/>
    </source>
</evidence>
<feature type="transmembrane region" description="Helical" evidence="8">
    <location>
        <begin position="16"/>
        <end position="36"/>
    </location>
</feature>
<dbReference type="EMBL" id="JAOCZP010000002">
    <property type="protein sequence ID" value="MCT7375289.1"/>
    <property type="molecule type" value="Genomic_DNA"/>
</dbReference>
<organism evidence="9 10">
    <name type="scientific">Chelativorans salis</name>
    <dbReference type="NCBI Taxonomy" id="2978478"/>
    <lineage>
        <taxon>Bacteria</taxon>
        <taxon>Pseudomonadati</taxon>
        <taxon>Pseudomonadota</taxon>
        <taxon>Alphaproteobacteria</taxon>
        <taxon>Hyphomicrobiales</taxon>
        <taxon>Phyllobacteriaceae</taxon>
        <taxon>Chelativorans</taxon>
    </lineage>
</organism>
<evidence type="ECO:0000256" key="7">
    <source>
        <dbReference type="RuleBase" id="RU003879"/>
    </source>
</evidence>
<proteinExistence type="inferred from homology"/>
<comment type="subcellular location">
    <subcellularLocation>
        <location evidence="1">Cell membrane</location>
        <topology evidence="1">Single-pass membrane protein</topology>
    </subcellularLocation>
    <subcellularLocation>
        <location evidence="7">Cell membrane</location>
        <topology evidence="7">Single-pass type II membrane protein</topology>
    </subcellularLocation>
</comment>
<evidence type="ECO:0000256" key="2">
    <source>
        <dbReference type="ARBA" id="ARBA00005811"/>
    </source>
</evidence>
<evidence type="ECO:0000256" key="4">
    <source>
        <dbReference type="ARBA" id="ARBA00022692"/>
    </source>
</evidence>
<accession>A0ABT2LQ15</accession>
<name>A0ABT2LQ15_9HYPH</name>
<evidence type="ECO:0000256" key="6">
    <source>
        <dbReference type="ARBA" id="ARBA00023136"/>
    </source>
</evidence>
<evidence type="ECO:0000256" key="3">
    <source>
        <dbReference type="ARBA" id="ARBA00022475"/>
    </source>
</evidence>
<keyword evidence="3" id="KW-1003">Cell membrane</keyword>
<gene>
    <name evidence="9" type="ORF">N5A92_09610</name>
</gene>
<evidence type="ECO:0000256" key="8">
    <source>
        <dbReference type="SAM" id="Phobius"/>
    </source>
</evidence>
<protein>
    <submittedName>
        <fullName evidence="9">Biopolymer transporter ExbD</fullName>
    </submittedName>
</protein>
<dbReference type="InterPro" id="IPR003400">
    <property type="entry name" value="ExbD"/>
</dbReference>
<evidence type="ECO:0000313" key="10">
    <source>
        <dbReference type="Proteomes" id="UP001320831"/>
    </source>
</evidence>
<sequence>MMRLSRPLPARRRESTIALINVVFLMLIFFLVAGTLTPPLERDVDLISTASAERAEPPDALFVTREGELRAHGQATDAASYVDALKAEDAAAGAPEVKLAADRGLPATRLIEIVGALRKAGAGKISIITERTAE</sequence>
<keyword evidence="7" id="KW-0813">Transport</keyword>
<reference evidence="9 10" key="1">
    <citation type="submission" date="2022-09" db="EMBL/GenBank/DDBJ databases">
        <title>Chelativorans salina sp. nov., a novel slightly halophilic bacterium isolated from a saline lake sediment enrichment.</title>
        <authorList>
            <person name="Gao L."/>
            <person name="Fang B.-Z."/>
            <person name="Li W.-J."/>
        </authorList>
    </citation>
    <scope>NUCLEOTIDE SEQUENCE [LARGE SCALE GENOMIC DNA]</scope>
    <source>
        <strain evidence="9 10">EGI FJ00035</strain>
    </source>
</reference>
<dbReference type="PANTHER" id="PTHR30558">
    <property type="entry name" value="EXBD MEMBRANE COMPONENT OF PMF-DRIVEN MACROMOLECULE IMPORT SYSTEM"/>
    <property type="match status" value="1"/>
</dbReference>
<keyword evidence="10" id="KW-1185">Reference proteome</keyword>
<dbReference type="RefSeq" id="WP_260902138.1">
    <property type="nucleotide sequence ID" value="NZ_JAOCZP010000002.1"/>
</dbReference>
<keyword evidence="6 8" id="KW-0472">Membrane</keyword>
<evidence type="ECO:0000256" key="1">
    <source>
        <dbReference type="ARBA" id="ARBA00004162"/>
    </source>
</evidence>
<dbReference type="Proteomes" id="UP001320831">
    <property type="component" value="Unassembled WGS sequence"/>
</dbReference>
<keyword evidence="4 7" id="KW-0812">Transmembrane</keyword>